<proteinExistence type="predicted"/>
<dbReference type="PANTHER" id="PTHR33069">
    <property type="entry name" value="CHROMOSOME 7, WHOLE GENOME SHOTGUN SEQUENCE-RELATED"/>
    <property type="match status" value="1"/>
</dbReference>
<evidence type="ECO:0000313" key="1">
    <source>
        <dbReference type="EMBL" id="KAA1097454.1"/>
    </source>
</evidence>
<protein>
    <submittedName>
        <fullName evidence="1">Uncharacterized protein</fullName>
    </submittedName>
</protein>
<comment type="caution">
    <text evidence="1">The sequence shown here is derived from an EMBL/GenBank/DDBJ whole genome shotgun (WGS) entry which is preliminary data.</text>
</comment>
<keyword evidence="3" id="KW-1185">Reference proteome</keyword>
<sequence>MNSEQLKYVCESVEKVNRKLGSFEDNLSDIDTEFGDTPVNIRSLAQPLEEIASYLEGPLNSVVLYLVPLVDNLPDQTYFQSWFALWNSQFNMAIHNVLQAAQNLDQNQLGYVVPLLP</sequence>
<gene>
    <name evidence="1" type="ORF">PGT21_007489</name>
    <name evidence="2" type="ORF">PGTUg99_031441</name>
</gene>
<dbReference type="PANTHER" id="PTHR33069:SF3">
    <property type="entry name" value="DYNEIN HEAVY CHAIN TAIL DOMAIN-CONTAINING PROTEIN"/>
    <property type="match status" value="1"/>
</dbReference>
<dbReference type="AlphaFoldDB" id="A0A5B0PA36"/>
<name>A0A5B0PA36_PUCGR</name>
<accession>A0A5B0PA36</accession>
<evidence type="ECO:0000313" key="3">
    <source>
        <dbReference type="Proteomes" id="UP000324748"/>
    </source>
</evidence>
<evidence type="ECO:0000313" key="2">
    <source>
        <dbReference type="EMBL" id="KAA1134183.1"/>
    </source>
</evidence>
<dbReference type="EMBL" id="VSWC01000066">
    <property type="protein sequence ID" value="KAA1097454.1"/>
    <property type="molecule type" value="Genomic_DNA"/>
</dbReference>
<evidence type="ECO:0000313" key="4">
    <source>
        <dbReference type="Proteomes" id="UP000325313"/>
    </source>
</evidence>
<dbReference type="EMBL" id="VDEP01000069">
    <property type="protein sequence ID" value="KAA1134183.1"/>
    <property type="molecule type" value="Genomic_DNA"/>
</dbReference>
<dbReference type="Proteomes" id="UP000325313">
    <property type="component" value="Unassembled WGS sequence"/>
</dbReference>
<reference evidence="3 4" key="1">
    <citation type="submission" date="2019-05" db="EMBL/GenBank/DDBJ databases">
        <title>Emergence of the Ug99 lineage of the wheat stem rust pathogen through somatic hybridization.</title>
        <authorList>
            <person name="Li F."/>
            <person name="Upadhyaya N.M."/>
            <person name="Sperschneider J."/>
            <person name="Matny O."/>
            <person name="Nguyen-Phuc H."/>
            <person name="Mago R."/>
            <person name="Raley C."/>
            <person name="Miller M.E."/>
            <person name="Silverstein K.A.T."/>
            <person name="Henningsen E."/>
            <person name="Hirsch C.D."/>
            <person name="Visser B."/>
            <person name="Pretorius Z.A."/>
            <person name="Steffenson B.J."/>
            <person name="Schwessinger B."/>
            <person name="Dodds P.N."/>
            <person name="Figueroa M."/>
        </authorList>
    </citation>
    <scope>NUCLEOTIDE SEQUENCE [LARGE SCALE GENOMIC DNA]</scope>
    <source>
        <strain evidence="1">21-0</strain>
        <strain evidence="2 4">Ug99</strain>
    </source>
</reference>
<organism evidence="1 3">
    <name type="scientific">Puccinia graminis f. sp. tritici</name>
    <dbReference type="NCBI Taxonomy" id="56615"/>
    <lineage>
        <taxon>Eukaryota</taxon>
        <taxon>Fungi</taxon>
        <taxon>Dikarya</taxon>
        <taxon>Basidiomycota</taxon>
        <taxon>Pucciniomycotina</taxon>
        <taxon>Pucciniomycetes</taxon>
        <taxon>Pucciniales</taxon>
        <taxon>Pucciniaceae</taxon>
        <taxon>Puccinia</taxon>
    </lineage>
</organism>
<dbReference type="Proteomes" id="UP000324748">
    <property type="component" value="Unassembled WGS sequence"/>
</dbReference>